<organism evidence="1 2">
    <name type="scientific">Brassica rapa subsp. trilocularis</name>
    <dbReference type="NCBI Taxonomy" id="1813537"/>
    <lineage>
        <taxon>Eukaryota</taxon>
        <taxon>Viridiplantae</taxon>
        <taxon>Streptophyta</taxon>
        <taxon>Embryophyta</taxon>
        <taxon>Tracheophyta</taxon>
        <taxon>Spermatophyta</taxon>
        <taxon>Magnoliopsida</taxon>
        <taxon>eudicotyledons</taxon>
        <taxon>Gunneridae</taxon>
        <taxon>Pentapetalae</taxon>
        <taxon>rosids</taxon>
        <taxon>malvids</taxon>
        <taxon>Brassicales</taxon>
        <taxon>Brassicaceae</taxon>
        <taxon>Brassiceae</taxon>
        <taxon>Brassica</taxon>
    </lineage>
</organism>
<feature type="non-terminal residue" evidence="1">
    <location>
        <position position="1"/>
    </location>
</feature>
<keyword evidence="2" id="KW-1185">Reference proteome</keyword>
<gene>
    <name evidence="1" type="primary">A03p072590.1_BraROA</name>
    <name evidence="1" type="ORF">IGI04_014017</name>
</gene>
<evidence type="ECO:0000313" key="2">
    <source>
        <dbReference type="Proteomes" id="UP000823674"/>
    </source>
</evidence>
<evidence type="ECO:0000313" key="1">
    <source>
        <dbReference type="EMBL" id="KAG5407898.1"/>
    </source>
</evidence>
<comment type="caution">
    <text evidence="1">The sequence shown here is derived from an EMBL/GenBank/DDBJ whole genome shotgun (WGS) entry which is preliminary data.</text>
</comment>
<dbReference type="EMBL" id="JADBGQ010000003">
    <property type="protein sequence ID" value="KAG5407898.1"/>
    <property type="molecule type" value="Genomic_DNA"/>
</dbReference>
<reference evidence="1 2" key="1">
    <citation type="submission" date="2021-03" db="EMBL/GenBank/DDBJ databases">
        <authorList>
            <person name="King G.J."/>
            <person name="Bancroft I."/>
            <person name="Baten A."/>
            <person name="Bloomfield J."/>
            <person name="Borpatragohain P."/>
            <person name="He Z."/>
            <person name="Irish N."/>
            <person name="Irwin J."/>
            <person name="Liu K."/>
            <person name="Mauleon R.P."/>
            <person name="Moore J."/>
            <person name="Morris R."/>
            <person name="Ostergaard L."/>
            <person name="Wang B."/>
            <person name="Wells R."/>
        </authorList>
    </citation>
    <scope>NUCLEOTIDE SEQUENCE [LARGE SCALE GENOMIC DNA]</scope>
    <source>
        <strain evidence="1">R-o-18</strain>
        <tissue evidence="1">Leaf</tissue>
    </source>
</reference>
<sequence>VMRLEARLKRRLLEFALLHLFEMVTLPTKVASRLSEALTHFFKPRPRLDPRNRISDGEVRNPSVIFFFSFLFLLLDHLSRVFDGSTYPFICRSGSWKAISFRSGSTLFYILRSKAKRHVVETTQYEEFSRDNMRYTGTDLGRDFVMLCGECRLVRLILVGFCERRHGILKTHCFGLVAGDKCHDIPNHFSYAGSGCNISPVGRTSQRSLCNSKLLKKCALREDMCRIRHHLVNILKTRHK</sequence>
<proteinExistence type="predicted"/>
<dbReference type="Proteomes" id="UP000823674">
    <property type="component" value="Chromosome A03"/>
</dbReference>
<protein>
    <submittedName>
        <fullName evidence="1">Uncharacterized protein</fullName>
    </submittedName>
</protein>
<name>A0ABQ7NAH3_BRACM</name>
<accession>A0ABQ7NAH3</accession>